<dbReference type="InterPro" id="IPR000014">
    <property type="entry name" value="PAS"/>
</dbReference>
<dbReference type="InterPro" id="IPR001610">
    <property type="entry name" value="PAC"/>
</dbReference>
<protein>
    <submittedName>
        <fullName evidence="3">PAS domain S-box protein</fullName>
    </submittedName>
</protein>
<accession>A0A8J7SD83</accession>
<evidence type="ECO:0000313" key="3">
    <source>
        <dbReference type="EMBL" id="MBK0398277.1"/>
    </source>
</evidence>
<dbReference type="PANTHER" id="PTHR44757:SF2">
    <property type="entry name" value="BIOFILM ARCHITECTURE MAINTENANCE PROTEIN MBAA"/>
    <property type="match status" value="1"/>
</dbReference>
<dbReference type="InterPro" id="IPR052155">
    <property type="entry name" value="Biofilm_reg_signaling"/>
</dbReference>
<reference evidence="3" key="1">
    <citation type="submission" date="2020-12" db="EMBL/GenBank/DDBJ databases">
        <title>Bacterial taxonomy.</title>
        <authorList>
            <person name="Pan X."/>
        </authorList>
    </citation>
    <scope>NUCLEOTIDE SEQUENCE</scope>
    <source>
        <strain evidence="3">M0105</strain>
    </source>
</reference>
<name>A0A8J7SD83_9RHOB</name>
<dbReference type="CDD" id="cd00130">
    <property type="entry name" value="PAS"/>
    <property type="match status" value="1"/>
</dbReference>
<feature type="domain" description="PAC" evidence="2">
    <location>
        <begin position="96"/>
        <end position="148"/>
    </location>
</feature>
<evidence type="ECO:0000259" key="2">
    <source>
        <dbReference type="PROSITE" id="PS50113"/>
    </source>
</evidence>
<dbReference type="SMART" id="SM00086">
    <property type="entry name" value="PAC"/>
    <property type="match status" value="1"/>
</dbReference>
<dbReference type="SUPFAM" id="SSF55785">
    <property type="entry name" value="PYP-like sensor domain (PAS domain)"/>
    <property type="match status" value="1"/>
</dbReference>
<dbReference type="SMART" id="SM00091">
    <property type="entry name" value="PAS"/>
    <property type="match status" value="1"/>
</dbReference>
<dbReference type="InterPro" id="IPR000700">
    <property type="entry name" value="PAS-assoc_C"/>
</dbReference>
<dbReference type="EMBL" id="JAEHHL010000001">
    <property type="protein sequence ID" value="MBK0398277.1"/>
    <property type="molecule type" value="Genomic_DNA"/>
</dbReference>
<comment type="caution">
    <text evidence="3">The sequence shown here is derived from an EMBL/GenBank/DDBJ whole genome shotgun (WGS) entry which is preliminary data.</text>
</comment>
<dbReference type="Pfam" id="PF13426">
    <property type="entry name" value="PAS_9"/>
    <property type="match status" value="1"/>
</dbReference>
<dbReference type="NCBIfam" id="TIGR00229">
    <property type="entry name" value="sensory_box"/>
    <property type="match status" value="1"/>
</dbReference>
<dbReference type="AlphaFoldDB" id="A0A8J7SD83"/>
<gene>
    <name evidence="3" type="ORF">H0I76_03665</name>
</gene>
<dbReference type="Gene3D" id="3.30.450.20">
    <property type="entry name" value="PAS domain"/>
    <property type="match status" value="1"/>
</dbReference>
<sequence>MAQWFSLVGKAKDAPMDLDALGRRLIEGMPDALVVSDAHGIIRFWNEGAERIFGFERSEAVGQSLDIITPEHLRARHWSGYLRTMKTGKTRYGAGDLLSVPATRKDGTRISIQFSIMPVADEHGGLSGVAAVMRDVTAEFEERKRLKAELARRDRLASAG</sequence>
<organism evidence="3 4">
    <name type="scientific">Thermohalobaculum xanthum</name>
    <dbReference type="NCBI Taxonomy" id="2753746"/>
    <lineage>
        <taxon>Bacteria</taxon>
        <taxon>Pseudomonadati</taxon>
        <taxon>Pseudomonadota</taxon>
        <taxon>Alphaproteobacteria</taxon>
        <taxon>Rhodobacterales</taxon>
        <taxon>Paracoccaceae</taxon>
        <taxon>Thermohalobaculum</taxon>
    </lineage>
</organism>
<evidence type="ECO:0000313" key="4">
    <source>
        <dbReference type="Proteomes" id="UP000655420"/>
    </source>
</evidence>
<dbReference type="PROSITE" id="PS50112">
    <property type="entry name" value="PAS"/>
    <property type="match status" value="1"/>
</dbReference>
<dbReference type="Proteomes" id="UP000655420">
    <property type="component" value="Unassembled WGS sequence"/>
</dbReference>
<dbReference type="RefSeq" id="WP_200607187.1">
    <property type="nucleotide sequence ID" value="NZ_JAEHHL010000001.1"/>
</dbReference>
<evidence type="ECO:0000259" key="1">
    <source>
        <dbReference type="PROSITE" id="PS50112"/>
    </source>
</evidence>
<feature type="domain" description="PAS" evidence="1">
    <location>
        <begin position="23"/>
        <end position="71"/>
    </location>
</feature>
<dbReference type="InterPro" id="IPR035965">
    <property type="entry name" value="PAS-like_dom_sf"/>
</dbReference>
<keyword evidence="4" id="KW-1185">Reference proteome</keyword>
<dbReference type="PANTHER" id="PTHR44757">
    <property type="entry name" value="DIGUANYLATE CYCLASE DGCP"/>
    <property type="match status" value="1"/>
</dbReference>
<proteinExistence type="predicted"/>
<dbReference type="PROSITE" id="PS50113">
    <property type="entry name" value="PAC"/>
    <property type="match status" value="1"/>
</dbReference>